<feature type="binding site" evidence="11">
    <location>
        <begin position="56"/>
        <end position="62"/>
    </location>
    <ligand>
        <name>substrate</name>
    </ligand>
</feature>
<evidence type="ECO:0000256" key="1">
    <source>
        <dbReference type="ARBA" id="ARBA00001947"/>
    </source>
</evidence>
<evidence type="ECO:0000256" key="7">
    <source>
        <dbReference type="ARBA" id="ARBA00022833"/>
    </source>
</evidence>
<dbReference type="FunFam" id="3.40.140.10:FF:000008">
    <property type="entry name" value="Cytidine deaminase"/>
    <property type="match status" value="1"/>
</dbReference>
<dbReference type="EMBL" id="BT121095">
    <property type="protein sequence ID" value="ADD38025.1"/>
    <property type="molecule type" value="mRNA"/>
</dbReference>
<evidence type="ECO:0000313" key="15">
    <source>
        <dbReference type="EMBL" id="ADD38025.1"/>
    </source>
</evidence>
<dbReference type="InterPro" id="IPR016193">
    <property type="entry name" value="Cytidine_deaminase-like"/>
</dbReference>
<dbReference type="SUPFAM" id="SSF53927">
    <property type="entry name" value="Cytidine deaminase-like"/>
    <property type="match status" value="1"/>
</dbReference>
<evidence type="ECO:0000256" key="2">
    <source>
        <dbReference type="ARBA" id="ARBA00003949"/>
    </source>
</evidence>
<dbReference type="AlphaFoldDB" id="D3PHI9"/>
<evidence type="ECO:0000256" key="5">
    <source>
        <dbReference type="ARBA" id="ARBA00022723"/>
    </source>
</evidence>
<keyword evidence="7 12" id="KW-0862">Zinc</keyword>
<dbReference type="CDD" id="cd01283">
    <property type="entry name" value="cytidine_deaminase"/>
    <property type="match status" value="1"/>
</dbReference>
<feature type="binding site" evidence="12">
    <location>
        <position position="105"/>
    </location>
    <ligand>
        <name>Zn(2+)</name>
        <dbReference type="ChEBI" id="CHEBI:29105"/>
        <note>catalytic</note>
    </ligand>
</feature>
<comment type="catalytic activity">
    <reaction evidence="13">
        <text>2'-deoxycytidine + H2O + H(+) = 2'-deoxyuridine + NH4(+)</text>
        <dbReference type="Rhea" id="RHEA:13433"/>
        <dbReference type="ChEBI" id="CHEBI:15377"/>
        <dbReference type="ChEBI" id="CHEBI:15378"/>
        <dbReference type="ChEBI" id="CHEBI:15698"/>
        <dbReference type="ChEBI" id="CHEBI:16450"/>
        <dbReference type="ChEBI" id="CHEBI:28938"/>
        <dbReference type="EC" id="3.5.4.5"/>
    </reaction>
</comment>
<dbReference type="GO" id="GO:0042802">
    <property type="term" value="F:identical protein binding"/>
    <property type="evidence" value="ECO:0007669"/>
    <property type="project" value="UniProtKB-ARBA"/>
</dbReference>
<dbReference type="OrthoDB" id="414540at2759"/>
<dbReference type="GO" id="GO:0008270">
    <property type="term" value="F:zinc ion binding"/>
    <property type="evidence" value="ECO:0007669"/>
    <property type="project" value="UniProtKB-UniRule"/>
</dbReference>
<keyword evidence="5 12" id="KW-0479">Metal-binding</keyword>
<dbReference type="PANTHER" id="PTHR11644">
    <property type="entry name" value="CYTIDINE DEAMINASE"/>
    <property type="match status" value="1"/>
</dbReference>
<comment type="similarity">
    <text evidence="3 13">Belongs to the cytidine and deoxycytidylate deaminase family.</text>
</comment>
<evidence type="ECO:0000256" key="13">
    <source>
        <dbReference type="RuleBase" id="RU364006"/>
    </source>
</evidence>
<dbReference type="Gene3D" id="3.40.140.10">
    <property type="entry name" value="Cytidine Deaminase, domain 2"/>
    <property type="match status" value="1"/>
</dbReference>
<dbReference type="InterPro" id="IPR050202">
    <property type="entry name" value="Cyt/Deoxycyt_deaminase"/>
</dbReference>
<feature type="domain" description="CMP/dCMP-type deaminase" evidence="14">
    <location>
        <begin position="15"/>
        <end position="143"/>
    </location>
</feature>
<evidence type="ECO:0000256" key="11">
    <source>
        <dbReference type="PIRSR" id="PIRSR606262-2"/>
    </source>
</evidence>
<name>D3PHI9_LEPSM</name>
<dbReference type="Pfam" id="PF00383">
    <property type="entry name" value="dCMP_cyt_deam_1"/>
    <property type="match status" value="1"/>
</dbReference>
<reference evidence="15" key="1">
    <citation type="submission" date="2010-03" db="EMBL/GenBank/DDBJ databases">
        <title>Atlantic Lepeophtheirus salmonis ESTs and full-length cDNAs.</title>
        <authorList>
            <person name="Yasuike M."/>
            <person name="von Schalburg K."/>
            <person name="Cooper G."/>
            <person name="Leong J."/>
            <person name="Nilsen F."/>
            <person name="Jones S.R.M."/>
            <person name="Koop B.F."/>
        </authorList>
    </citation>
    <scope>NUCLEOTIDE SEQUENCE</scope>
    <source>
        <strain evidence="15">Atlantic form</strain>
        <tissue evidence="15">Mixed tissue</tissue>
    </source>
</reference>
<evidence type="ECO:0000256" key="12">
    <source>
        <dbReference type="PIRSR" id="PIRSR606262-3"/>
    </source>
</evidence>
<protein>
    <recommendedName>
        <fullName evidence="4 13">Cytidine deaminase</fullName>
        <ecNumber evidence="4 13">3.5.4.5</ecNumber>
    </recommendedName>
    <alternativeName>
        <fullName evidence="8 13">Cytidine aminohydrolase</fullName>
    </alternativeName>
</protein>
<dbReference type="GO" id="GO:0004126">
    <property type="term" value="F:cytidine deaminase activity"/>
    <property type="evidence" value="ECO:0007669"/>
    <property type="project" value="UniProtKB-UniRule"/>
</dbReference>
<feature type="binding site" evidence="12">
    <location>
        <position position="67"/>
    </location>
    <ligand>
        <name>Zn(2+)</name>
        <dbReference type="ChEBI" id="CHEBI:29105"/>
        <note>catalytic</note>
    </ligand>
</feature>
<dbReference type="InterPro" id="IPR006262">
    <property type="entry name" value="Cyt_deam_tetra"/>
</dbReference>
<dbReference type="NCBIfam" id="NF004064">
    <property type="entry name" value="PRK05578.1"/>
    <property type="match status" value="1"/>
</dbReference>
<evidence type="ECO:0000256" key="3">
    <source>
        <dbReference type="ARBA" id="ARBA00006576"/>
    </source>
</evidence>
<dbReference type="InterPro" id="IPR016192">
    <property type="entry name" value="APOBEC/CMP_deaminase_Zn-bd"/>
</dbReference>
<dbReference type="PROSITE" id="PS00903">
    <property type="entry name" value="CYT_DCMP_DEAMINASES_1"/>
    <property type="match status" value="1"/>
</dbReference>
<keyword evidence="6 13" id="KW-0378">Hydrolase</keyword>
<evidence type="ECO:0000313" key="16">
    <source>
        <dbReference type="EMBL" id="CAF2753934.1"/>
    </source>
</evidence>
<dbReference type="PROSITE" id="PS51747">
    <property type="entry name" value="CYT_DCMP_DEAMINASES_2"/>
    <property type="match status" value="1"/>
</dbReference>
<feature type="binding site" evidence="12">
    <location>
        <position position="102"/>
    </location>
    <ligand>
        <name>Zn(2+)</name>
        <dbReference type="ChEBI" id="CHEBI:29105"/>
        <note>catalytic</note>
    </ligand>
</feature>
<reference evidence="16" key="2">
    <citation type="submission" date="2021-02" db="EMBL/GenBank/DDBJ databases">
        <authorList>
            <person name="Bekaert M."/>
        </authorList>
    </citation>
    <scope>NUCLEOTIDE SEQUENCE</scope>
    <source>
        <strain evidence="16">IoA-00</strain>
    </source>
</reference>
<proteinExistence type="evidence at transcript level"/>
<evidence type="ECO:0000256" key="8">
    <source>
        <dbReference type="ARBA" id="ARBA00032005"/>
    </source>
</evidence>
<evidence type="ECO:0000313" key="17">
    <source>
        <dbReference type="Proteomes" id="UP000675881"/>
    </source>
</evidence>
<accession>D3PHI9</accession>
<evidence type="ECO:0000259" key="14">
    <source>
        <dbReference type="PROSITE" id="PS51747"/>
    </source>
</evidence>
<dbReference type="InterPro" id="IPR002125">
    <property type="entry name" value="CMP_dCMP_dom"/>
</dbReference>
<dbReference type="Proteomes" id="UP000675881">
    <property type="component" value="Chromosome 1"/>
</dbReference>
<dbReference type="GO" id="GO:0072527">
    <property type="term" value="P:pyrimidine-containing compound metabolic process"/>
    <property type="evidence" value="ECO:0007669"/>
    <property type="project" value="UniProtKB-ARBA"/>
</dbReference>
<evidence type="ECO:0000256" key="9">
    <source>
        <dbReference type="ARBA" id="ARBA00049558"/>
    </source>
</evidence>
<comment type="function">
    <text evidence="2 13">This enzyme scavenges exogenous and endogenous cytidine and 2'-deoxycytidine for UMP synthesis.</text>
</comment>
<dbReference type="GO" id="GO:0055086">
    <property type="term" value="P:nucleobase-containing small molecule metabolic process"/>
    <property type="evidence" value="ECO:0007669"/>
    <property type="project" value="UniProtKB-ARBA"/>
</dbReference>
<sequence length="149" mass="16282">MSSEEVIVELSVLSQKDKELCLKSMEMRSEAYCPYSKFSVGAALRCADETIVAGCNVENASYGLSICAERTAIVSAVASGKKEFTSIAISADLQNDEFASPCGACRQFMAEFDPKLPIFLVRHDSKVLITNLERLLPNAFSPQNTDLPF</sequence>
<evidence type="ECO:0000256" key="4">
    <source>
        <dbReference type="ARBA" id="ARBA00012783"/>
    </source>
</evidence>
<dbReference type="PANTHER" id="PTHR11644:SF2">
    <property type="entry name" value="CYTIDINE DEAMINASE"/>
    <property type="match status" value="1"/>
</dbReference>
<feature type="active site" description="Proton donor" evidence="10">
    <location>
        <position position="69"/>
    </location>
</feature>
<comment type="cofactor">
    <cofactor evidence="1 12 13">
        <name>Zn(2+)</name>
        <dbReference type="ChEBI" id="CHEBI:29105"/>
    </cofactor>
</comment>
<dbReference type="NCBIfam" id="TIGR01354">
    <property type="entry name" value="cyt_deam_tetra"/>
    <property type="match status" value="1"/>
</dbReference>
<keyword evidence="17" id="KW-1185">Reference proteome</keyword>
<evidence type="ECO:0000256" key="10">
    <source>
        <dbReference type="PIRSR" id="PIRSR606262-1"/>
    </source>
</evidence>
<dbReference type="EC" id="3.5.4.5" evidence="4 13"/>
<evidence type="ECO:0000256" key="6">
    <source>
        <dbReference type="ARBA" id="ARBA00022801"/>
    </source>
</evidence>
<dbReference type="EMBL" id="HG994580">
    <property type="protein sequence ID" value="CAF2753934.1"/>
    <property type="molecule type" value="Genomic_DNA"/>
</dbReference>
<organism evidence="15">
    <name type="scientific">Lepeophtheirus salmonis</name>
    <name type="common">Salmon louse</name>
    <name type="synonym">Caligus salmonis</name>
    <dbReference type="NCBI Taxonomy" id="72036"/>
    <lineage>
        <taxon>Eukaryota</taxon>
        <taxon>Metazoa</taxon>
        <taxon>Ecdysozoa</taxon>
        <taxon>Arthropoda</taxon>
        <taxon>Crustacea</taxon>
        <taxon>Multicrustacea</taxon>
        <taxon>Hexanauplia</taxon>
        <taxon>Copepoda</taxon>
        <taxon>Siphonostomatoida</taxon>
        <taxon>Caligidae</taxon>
        <taxon>Lepeophtheirus</taxon>
    </lineage>
</organism>
<gene>
    <name evidence="15" type="primary">CDD</name>
    <name evidence="16" type="ORF">LSAA_859</name>
</gene>
<dbReference type="GO" id="GO:0005829">
    <property type="term" value="C:cytosol"/>
    <property type="evidence" value="ECO:0007669"/>
    <property type="project" value="TreeGrafter"/>
</dbReference>
<comment type="catalytic activity">
    <reaction evidence="9 13">
        <text>cytidine + H2O + H(+) = uridine + NH4(+)</text>
        <dbReference type="Rhea" id="RHEA:16069"/>
        <dbReference type="ChEBI" id="CHEBI:15377"/>
        <dbReference type="ChEBI" id="CHEBI:15378"/>
        <dbReference type="ChEBI" id="CHEBI:16704"/>
        <dbReference type="ChEBI" id="CHEBI:17562"/>
        <dbReference type="ChEBI" id="CHEBI:28938"/>
        <dbReference type="EC" id="3.5.4.5"/>
    </reaction>
</comment>